<comment type="caution">
    <text evidence="10">The sequence shown here is derived from an EMBL/GenBank/DDBJ whole genome shotgun (WGS) entry which is preliminary data.</text>
</comment>
<dbReference type="Pfam" id="PF08331">
    <property type="entry name" value="QueG_DUF1730"/>
    <property type="match status" value="1"/>
</dbReference>
<dbReference type="GO" id="GO:0008616">
    <property type="term" value="P:tRNA queuosine(34) biosynthetic process"/>
    <property type="evidence" value="ECO:0007669"/>
    <property type="project" value="UniProtKB-KW"/>
</dbReference>
<keyword evidence="1" id="KW-0004">4Fe-4S</keyword>
<dbReference type="InterPro" id="IPR013542">
    <property type="entry name" value="QueG_DUF1730"/>
</dbReference>
<dbReference type="EMBL" id="DXGA01000048">
    <property type="protein sequence ID" value="HIW93367.1"/>
    <property type="molecule type" value="Genomic_DNA"/>
</dbReference>
<keyword evidence="6" id="KW-0560">Oxidoreductase</keyword>
<dbReference type="Proteomes" id="UP000824192">
    <property type="component" value="Unassembled WGS sequence"/>
</dbReference>
<dbReference type="GO" id="GO:0051539">
    <property type="term" value="F:4 iron, 4 sulfur cluster binding"/>
    <property type="evidence" value="ECO:0007669"/>
    <property type="project" value="UniProtKB-KW"/>
</dbReference>
<keyword evidence="8" id="KW-0411">Iron-sulfur</keyword>
<reference evidence="10" key="2">
    <citation type="submission" date="2021-04" db="EMBL/GenBank/DDBJ databases">
        <authorList>
            <person name="Gilroy R."/>
        </authorList>
    </citation>
    <scope>NUCLEOTIDE SEQUENCE</scope>
    <source>
        <strain evidence="10">ChiGjej6B6-1540</strain>
    </source>
</reference>
<evidence type="ECO:0000256" key="1">
    <source>
        <dbReference type="ARBA" id="ARBA00022485"/>
    </source>
</evidence>
<dbReference type="PANTHER" id="PTHR30002">
    <property type="entry name" value="EPOXYQUEUOSINE REDUCTASE"/>
    <property type="match status" value="1"/>
</dbReference>
<dbReference type="InterPro" id="IPR004453">
    <property type="entry name" value="QueG"/>
</dbReference>
<evidence type="ECO:0000256" key="6">
    <source>
        <dbReference type="ARBA" id="ARBA00023002"/>
    </source>
</evidence>
<keyword evidence="4" id="KW-0479">Metal-binding</keyword>
<dbReference type="Pfam" id="PF13484">
    <property type="entry name" value="Fer4_16"/>
    <property type="match status" value="1"/>
</dbReference>
<evidence type="ECO:0000256" key="7">
    <source>
        <dbReference type="ARBA" id="ARBA00023004"/>
    </source>
</evidence>
<evidence type="ECO:0000256" key="8">
    <source>
        <dbReference type="ARBA" id="ARBA00023014"/>
    </source>
</evidence>
<dbReference type="InterPro" id="IPR017900">
    <property type="entry name" value="4Fe4S_Fe_S_CS"/>
</dbReference>
<organism evidence="10 11">
    <name type="scientific">Candidatus Flavonifractor merdipullorum</name>
    <dbReference type="NCBI Taxonomy" id="2838590"/>
    <lineage>
        <taxon>Bacteria</taxon>
        <taxon>Bacillati</taxon>
        <taxon>Bacillota</taxon>
        <taxon>Clostridia</taxon>
        <taxon>Eubacteriales</taxon>
        <taxon>Oscillospiraceae</taxon>
        <taxon>Flavonifractor</taxon>
    </lineage>
</organism>
<reference evidence="10" key="1">
    <citation type="journal article" date="2021" name="PeerJ">
        <title>Extensive microbial diversity within the chicken gut microbiome revealed by metagenomics and culture.</title>
        <authorList>
            <person name="Gilroy R."/>
            <person name="Ravi A."/>
            <person name="Getino M."/>
            <person name="Pursley I."/>
            <person name="Horton D.L."/>
            <person name="Alikhan N.F."/>
            <person name="Baker D."/>
            <person name="Gharbi K."/>
            <person name="Hall N."/>
            <person name="Watson M."/>
            <person name="Adriaenssens E.M."/>
            <person name="Foster-Nyarko E."/>
            <person name="Jarju S."/>
            <person name="Secka A."/>
            <person name="Antonio M."/>
            <person name="Oren A."/>
            <person name="Chaudhuri R.R."/>
            <person name="La Ragione R."/>
            <person name="Hildebrand F."/>
            <person name="Pallen M.J."/>
        </authorList>
    </citation>
    <scope>NUCLEOTIDE SEQUENCE</scope>
    <source>
        <strain evidence="10">ChiGjej6B6-1540</strain>
    </source>
</reference>
<evidence type="ECO:0000259" key="9">
    <source>
        <dbReference type="PROSITE" id="PS51379"/>
    </source>
</evidence>
<sequence length="281" mass="30632">MKLDEMFASIGAAGWGAVSYEKLLPHMDQAAREKAEQLCPHAATVLVAAFPYYAGPRPGNLSLYARGMDYHLVLLHRLEKAVDLLREEMPHAVFVPGADNSPLPEREAAWQAGLGLKGENGLVILPPYGSWIFLGTILTDHVFPVAAKAPSPPCARCGKCIAACPGGALSAGGFRLDRCLSHLTQKKGELPPAEKALVTAHPLIWGCDRCQTVCPYNAGAAHSPLPEFREGLVDTLTAADLEGLTNRQFRETYGQWAFAWRGPAPLRRNLEWKVDKSEKRD</sequence>
<dbReference type="PANTHER" id="PTHR30002:SF4">
    <property type="entry name" value="EPOXYQUEUOSINE REDUCTASE"/>
    <property type="match status" value="1"/>
</dbReference>
<dbReference type="SUPFAM" id="SSF46548">
    <property type="entry name" value="alpha-helical ferredoxin"/>
    <property type="match status" value="1"/>
</dbReference>
<evidence type="ECO:0000256" key="2">
    <source>
        <dbReference type="ARBA" id="ARBA00022490"/>
    </source>
</evidence>
<dbReference type="GO" id="GO:0046872">
    <property type="term" value="F:metal ion binding"/>
    <property type="evidence" value="ECO:0007669"/>
    <property type="project" value="UniProtKB-KW"/>
</dbReference>
<feature type="domain" description="4Fe-4S ferredoxin-type" evidence="9">
    <location>
        <begin position="144"/>
        <end position="174"/>
    </location>
</feature>
<keyword evidence="3" id="KW-0819">tRNA processing</keyword>
<evidence type="ECO:0000256" key="4">
    <source>
        <dbReference type="ARBA" id="ARBA00022723"/>
    </source>
</evidence>
<dbReference type="AlphaFoldDB" id="A0A9D1RV51"/>
<proteinExistence type="predicted"/>
<evidence type="ECO:0000256" key="5">
    <source>
        <dbReference type="ARBA" id="ARBA00022785"/>
    </source>
</evidence>
<dbReference type="InterPro" id="IPR017896">
    <property type="entry name" value="4Fe4S_Fe-S-bd"/>
</dbReference>
<evidence type="ECO:0000256" key="3">
    <source>
        <dbReference type="ARBA" id="ARBA00022694"/>
    </source>
</evidence>
<evidence type="ECO:0000313" key="11">
    <source>
        <dbReference type="Proteomes" id="UP000824192"/>
    </source>
</evidence>
<protein>
    <submittedName>
        <fullName evidence="10">DUF1730 domain-containing protein</fullName>
    </submittedName>
</protein>
<evidence type="ECO:0000313" key="10">
    <source>
        <dbReference type="EMBL" id="HIW93367.1"/>
    </source>
</evidence>
<gene>
    <name evidence="10" type="ORF">H9868_02375</name>
</gene>
<dbReference type="Gene3D" id="3.30.70.20">
    <property type="match status" value="1"/>
</dbReference>
<name>A0A9D1RV51_9FIRM</name>
<dbReference type="PROSITE" id="PS00198">
    <property type="entry name" value="4FE4S_FER_1"/>
    <property type="match status" value="1"/>
</dbReference>
<keyword evidence="7" id="KW-0408">Iron</keyword>
<accession>A0A9D1RV51</accession>
<dbReference type="PROSITE" id="PS51379">
    <property type="entry name" value="4FE4S_FER_2"/>
    <property type="match status" value="1"/>
</dbReference>
<dbReference type="GO" id="GO:0052693">
    <property type="term" value="F:epoxyqueuosine reductase activity"/>
    <property type="evidence" value="ECO:0007669"/>
    <property type="project" value="TreeGrafter"/>
</dbReference>
<keyword evidence="2" id="KW-0963">Cytoplasm</keyword>
<keyword evidence="5" id="KW-0671">Queuosine biosynthesis</keyword>